<dbReference type="CDD" id="cd17039">
    <property type="entry name" value="Ubl_ubiquitin_like"/>
    <property type="match status" value="1"/>
</dbReference>
<dbReference type="Pfam" id="PF13881">
    <property type="entry name" value="Rad60-SLD_2"/>
    <property type="match status" value="1"/>
</dbReference>
<evidence type="ECO:0000313" key="2">
    <source>
        <dbReference type="EMBL" id="CAG9326434.1"/>
    </source>
</evidence>
<dbReference type="Proteomes" id="UP001162131">
    <property type="component" value="Unassembled WGS sequence"/>
</dbReference>
<dbReference type="EMBL" id="CAJZBQ010000040">
    <property type="protein sequence ID" value="CAG9326434.1"/>
    <property type="molecule type" value="Genomic_DNA"/>
</dbReference>
<name>A0AAU9JMV2_9CILI</name>
<gene>
    <name evidence="2" type="ORF">BSTOLATCC_MIC40861</name>
</gene>
<dbReference type="AlphaFoldDB" id="A0AAU9JMV2"/>
<dbReference type="SUPFAM" id="SSF54236">
    <property type="entry name" value="Ubiquitin-like"/>
    <property type="match status" value="1"/>
</dbReference>
<proteinExistence type="predicted"/>
<accession>A0AAU9JMV2</accession>
<comment type="caution">
    <text evidence="2">The sequence shown here is derived from an EMBL/GenBank/DDBJ whole genome shotgun (WGS) entry which is preliminary data.</text>
</comment>
<reference evidence="2" key="1">
    <citation type="submission" date="2021-09" db="EMBL/GenBank/DDBJ databases">
        <authorList>
            <consortium name="AG Swart"/>
            <person name="Singh M."/>
            <person name="Singh A."/>
            <person name="Seah K."/>
            <person name="Emmerich C."/>
        </authorList>
    </citation>
    <scope>NUCLEOTIDE SEQUENCE</scope>
    <source>
        <strain evidence="2">ATCC30299</strain>
    </source>
</reference>
<dbReference type="InterPro" id="IPR000626">
    <property type="entry name" value="Ubiquitin-like_dom"/>
</dbReference>
<evidence type="ECO:0000259" key="1">
    <source>
        <dbReference type="PROSITE" id="PS50053"/>
    </source>
</evidence>
<dbReference type="Gene3D" id="3.10.20.90">
    <property type="entry name" value="Phosphatidylinositol 3-kinase Catalytic Subunit, Chain A, domain 1"/>
    <property type="match status" value="1"/>
</dbReference>
<sequence>MASVCFIFPNSSQKLEAEISGELTIRSVKQDLLSKRWPQDQISREKVDSLRFFCMGKELQDDQKLRDYSLPDTNVPIPIHVHIIKTSITRPESHGDGKWCCSCQMF</sequence>
<dbReference type="PROSITE" id="PS50053">
    <property type="entry name" value="UBIQUITIN_2"/>
    <property type="match status" value="1"/>
</dbReference>
<feature type="domain" description="Ubiquitin-like" evidence="1">
    <location>
        <begin position="2"/>
        <end position="74"/>
    </location>
</feature>
<evidence type="ECO:0000313" key="3">
    <source>
        <dbReference type="Proteomes" id="UP001162131"/>
    </source>
</evidence>
<keyword evidence="3" id="KW-1185">Reference proteome</keyword>
<organism evidence="2 3">
    <name type="scientific">Blepharisma stoltei</name>
    <dbReference type="NCBI Taxonomy" id="1481888"/>
    <lineage>
        <taxon>Eukaryota</taxon>
        <taxon>Sar</taxon>
        <taxon>Alveolata</taxon>
        <taxon>Ciliophora</taxon>
        <taxon>Postciliodesmatophora</taxon>
        <taxon>Heterotrichea</taxon>
        <taxon>Heterotrichida</taxon>
        <taxon>Blepharismidae</taxon>
        <taxon>Blepharisma</taxon>
    </lineage>
</organism>
<dbReference type="InterPro" id="IPR029071">
    <property type="entry name" value="Ubiquitin-like_domsf"/>
</dbReference>
<dbReference type="InterPro" id="IPR039540">
    <property type="entry name" value="UBL3-like_ubiquitin_dom"/>
</dbReference>
<protein>
    <recommendedName>
        <fullName evidence="1">Ubiquitin-like domain-containing protein</fullName>
    </recommendedName>
</protein>